<name>A0A8X8YZ00_SALSN</name>
<feature type="compositionally biased region" description="Polar residues" evidence="2">
    <location>
        <begin position="1"/>
        <end position="10"/>
    </location>
</feature>
<keyword evidence="1" id="KW-0175">Coiled coil</keyword>
<protein>
    <submittedName>
        <fullName evidence="3">Uncharacterized protein</fullName>
    </submittedName>
</protein>
<accession>A0A8X8YZ00</accession>
<dbReference type="PANTHER" id="PTHR38378">
    <property type="entry name" value="MYOSIN HEAVY CHAIN-LIKE PROTEIN"/>
    <property type="match status" value="1"/>
</dbReference>
<gene>
    <name evidence="3" type="ORF">SASPL_154089</name>
</gene>
<reference evidence="3" key="1">
    <citation type="submission" date="2018-01" db="EMBL/GenBank/DDBJ databases">
        <authorList>
            <person name="Mao J.F."/>
        </authorList>
    </citation>
    <scope>NUCLEOTIDE SEQUENCE</scope>
    <source>
        <strain evidence="3">Huo1</strain>
        <tissue evidence="3">Leaf</tissue>
    </source>
</reference>
<evidence type="ECO:0000256" key="2">
    <source>
        <dbReference type="SAM" id="MobiDB-lite"/>
    </source>
</evidence>
<evidence type="ECO:0000313" key="4">
    <source>
        <dbReference type="Proteomes" id="UP000298416"/>
    </source>
</evidence>
<feature type="region of interest" description="Disordered" evidence="2">
    <location>
        <begin position="1"/>
        <end position="20"/>
    </location>
</feature>
<dbReference type="EMBL" id="PNBA02000022">
    <property type="protein sequence ID" value="KAG6385258.1"/>
    <property type="molecule type" value="Genomic_DNA"/>
</dbReference>
<dbReference type="OrthoDB" id="1897593at2759"/>
<reference evidence="3" key="2">
    <citation type="submission" date="2020-08" db="EMBL/GenBank/DDBJ databases">
        <title>Plant Genome Project.</title>
        <authorList>
            <person name="Zhang R.-G."/>
        </authorList>
    </citation>
    <scope>NUCLEOTIDE SEQUENCE</scope>
    <source>
        <strain evidence="3">Huo1</strain>
        <tissue evidence="3">Leaf</tissue>
    </source>
</reference>
<dbReference type="PANTHER" id="PTHR38378:SF3">
    <property type="entry name" value="MYOSIN HEAVY CHAIN-LIKE PROTEIN"/>
    <property type="match status" value="1"/>
</dbReference>
<sequence>MSQIRDNSSPDLDLPSTAKDPRYDDLALQGVAANVKLLLKLIQDHKIACDQDKNDHRRMLRVATMMTILDNAKDRIQKCQSFGLKKPDPELRRCKTDVRRNLVPPGKKPGGGVGVVPVVVEGEEVVDADEEKERLRRELSSSLAAQRTLRAMCSSLGKEKKFMEAELSKKVHELSEMEELLNNLKAQNETLRQKVQECLSDHKEGKAGGGEMHVALELQARNKALSEQLMRSLDGYKSMKRKLKASQEENVVLHSTVDEVGTKIVGSLGRVKSLKKRIATISSPSGGETPLDLQEEIEGLEDMFERFQMLVEKHGKRQGDCAQPSGEINAYKPSVVA</sequence>
<proteinExistence type="predicted"/>
<comment type="caution">
    <text evidence="3">The sequence shown here is derived from an EMBL/GenBank/DDBJ whole genome shotgun (WGS) entry which is preliminary data.</text>
</comment>
<dbReference type="AlphaFoldDB" id="A0A8X8YZ00"/>
<organism evidence="3">
    <name type="scientific">Salvia splendens</name>
    <name type="common">Scarlet sage</name>
    <dbReference type="NCBI Taxonomy" id="180675"/>
    <lineage>
        <taxon>Eukaryota</taxon>
        <taxon>Viridiplantae</taxon>
        <taxon>Streptophyta</taxon>
        <taxon>Embryophyta</taxon>
        <taxon>Tracheophyta</taxon>
        <taxon>Spermatophyta</taxon>
        <taxon>Magnoliopsida</taxon>
        <taxon>eudicotyledons</taxon>
        <taxon>Gunneridae</taxon>
        <taxon>Pentapetalae</taxon>
        <taxon>asterids</taxon>
        <taxon>lamiids</taxon>
        <taxon>Lamiales</taxon>
        <taxon>Lamiaceae</taxon>
        <taxon>Nepetoideae</taxon>
        <taxon>Mentheae</taxon>
        <taxon>Salviinae</taxon>
        <taxon>Salvia</taxon>
        <taxon>Salvia subgen. Calosphace</taxon>
        <taxon>core Calosphace</taxon>
    </lineage>
</organism>
<feature type="coiled-coil region" evidence="1">
    <location>
        <begin position="125"/>
        <end position="201"/>
    </location>
</feature>
<dbReference type="Proteomes" id="UP000298416">
    <property type="component" value="Unassembled WGS sequence"/>
</dbReference>
<evidence type="ECO:0000313" key="3">
    <source>
        <dbReference type="EMBL" id="KAG6385258.1"/>
    </source>
</evidence>
<keyword evidence="4" id="KW-1185">Reference proteome</keyword>
<evidence type="ECO:0000256" key="1">
    <source>
        <dbReference type="SAM" id="Coils"/>
    </source>
</evidence>
<feature type="region of interest" description="Disordered" evidence="2">
    <location>
        <begin position="315"/>
        <end position="337"/>
    </location>
</feature>